<protein>
    <submittedName>
        <fullName evidence="2">RING-type domain-containing protein</fullName>
    </submittedName>
</protein>
<organism evidence="2 3">
    <name type="scientific">Caenorhabditis elegans</name>
    <dbReference type="NCBI Taxonomy" id="6239"/>
    <lineage>
        <taxon>Eukaryota</taxon>
        <taxon>Metazoa</taxon>
        <taxon>Ecdysozoa</taxon>
        <taxon>Nematoda</taxon>
        <taxon>Chromadorea</taxon>
        <taxon>Rhabditida</taxon>
        <taxon>Rhabditina</taxon>
        <taxon>Rhabditomorpha</taxon>
        <taxon>Rhabditoidea</taxon>
        <taxon>Rhabditidae</taxon>
        <taxon>Peloderinae</taxon>
        <taxon>Caenorhabditis</taxon>
    </lineage>
</organism>
<feature type="compositionally biased region" description="Basic and acidic residues" evidence="1">
    <location>
        <begin position="94"/>
        <end position="110"/>
    </location>
</feature>
<dbReference type="Bgee" id="WBGene00011297">
    <property type="expression patterns" value="Expressed in adult organism and 1 other cell type or tissue"/>
</dbReference>
<name>Q6A4J7_CAEEL</name>
<dbReference type="PANTHER" id="PTHR31430">
    <property type="entry name" value="PROTEIN CBG22332-RELATED"/>
    <property type="match status" value="1"/>
</dbReference>
<dbReference type="EMBL" id="BX284604">
    <property type="protein sequence ID" value="CAH10784.1"/>
    <property type="molecule type" value="Genomic_DNA"/>
</dbReference>
<dbReference type="PhylomeDB" id="Q6A4J7"/>
<keyword evidence="3" id="KW-1185">Reference proteome</keyword>
<dbReference type="FunCoup" id="Q6A4J7">
    <property type="interactions" value="1522"/>
</dbReference>
<dbReference type="HOGENOM" id="CLU_074907_0_0_1"/>
<accession>Q6A4J7</accession>
<proteinExistence type="predicted"/>
<evidence type="ECO:0000313" key="2">
    <source>
        <dbReference type="EMBL" id="CAH10784.1"/>
    </source>
</evidence>
<dbReference type="KEGG" id="cel:CELE_R102.10"/>
<dbReference type="RefSeq" id="NP_001023338.1">
    <property type="nucleotide sequence ID" value="NM_001028167.2"/>
</dbReference>
<dbReference type="eggNOG" id="ENOG502TGR9">
    <property type="taxonomic scope" value="Eukaryota"/>
</dbReference>
<feature type="region of interest" description="Disordered" evidence="1">
    <location>
        <begin position="94"/>
        <end position="134"/>
    </location>
</feature>
<evidence type="ECO:0000313" key="3">
    <source>
        <dbReference type="Proteomes" id="UP000001940"/>
    </source>
</evidence>
<dbReference type="AGR" id="WB:WBGene00011297"/>
<evidence type="ECO:0000256" key="1">
    <source>
        <dbReference type="SAM" id="MobiDB-lite"/>
    </source>
</evidence>
<dbReference type="OrthoDB" id="5863775at2759"/>
<dbReference type="InParanoid" id="Q6A4J7"/>
<dbReference type="GeneID" id="3564803"/>
<dbReference type="WormBase" id="R102.10">
    <property type="protein sequence ID" value="CE36710"/>
    <property type="gene ID" value="WBGene00011297"/>
</dbReference>
<dbReference type="AlphaFoldDB" id="Q6A4J7"/>
<reference evidence="2 3" key="1">
    <citation type="journal article" date="1998" name="Science">
        <title>Genome sequence of the nematode C. elegans: a platform for investigating biology.</title>
        <authorList>
            <consortium name="The C. elegans sequencing consortium"/>
            <person name="Sulson J.E."/>
            <person name="Waterston R."/>
        </authorList>
    </citation>
    <scope>NUCLEOTIDE SEQUENCE [LARGE SCALE GENOMIC DNA]</scope>
    <source>
        <strain evidence="2 3">Bristol N2</strain>
    </source>
</reference>
<dbReference type="CTD" id="3564803"/>
<dbReference type="PANTHER" id="PTHR31430:SF4">
    <property type="entry name" value="RING-TYPE DOMAIN-CONTAINING PROTEIN"/>
    <property type="match status" value="1"/>
</dbReference>
<dbReference type="STRING" id="6239.R102.10.1"/>
<dbReference type="PaxDb" id="6239-R102.10"/>
<gene>
    <name evidence="2" type="ORF">CELE_R102.10</name>
    <name evidence="2 4" type="ORF">R102.10</name>
</gene>
<dbReference type="Proteomes" id="UP000001940">
    <property type="component" value="Chromosome IV"/>
</dbReference>
<dbReference type="UCSC" id="R102.10">
    <property type="organism name" value="c. elegans"/>
</dbReference>
<sequence>MEPNIEETCQLHTKFGKLFGTVTEPNNSPYQNLLDLSFRPSKVQDNPQMFLPPSINPKTATEIKKIDLTTEFRGNQPVLSYTITWLDKNASKKTDKASIKSSTKTRDSQRKSVTSSLSDDSSETDEPVQLVKKPSSMMKIPGKVRCDGPCAQVIELADTVQFGCDHVICSGCRKKATSTPLFDGSPGCCNVNCVQLAKANGDKVCAGQSNSVTSNISYVGAIESIVTHVCILKNYGHDVLRTQVELEFPSSARFSVIIRCLFHYKDLMKNSRFYYSTQKPTCRADILPISLTDTNLRFHNIVDMKSDPILYLIIVGKDIQFFD</sequence>
<evidence type="ECO:0000313" key="4">
    <source>
        <dbReference type="WormBase" id="R102.10"/>
    </source>
</evidence>
<dbReference type="OMA" id="MIPTHIS"/>